<organism evidence="2">
    <name type="scientific">Arundo donax</name>
    <name type="common">Giant reed</name>
    <name type="synonym">Donax arundinaceus</name>
    <dbReference type="NCBI Taxonomy" id="35708"/>
    <lineage>
        <taxon>Eukaryota</taxon>
        <taxon>Viridiplantae</taxon>
        <taxon>Streptophyta</taxon>
        <taxon>Embryophyta</taxon>
        <taxon>Tracheophyta</taxon>
        <taxon>Spermatophyta</taxon>
        <taxon>Magnoliopsida</taxon>
        <taxon>Liliopsida</taxon>
        <taxon>Poales</taxon>
        <taxon>Poaceae</taxon>
        <taxon>PACMAD clade</taxon>
        <taxon>Arundinoideae</taxon>
        <taxon>Arundineae</taxon>
        <taxon>Arundo</taxon>
    </lineage>
</organism>
<feature type="region of interest" description="Disordered" evidence="1">
    <location>
        <begin position="26"/>
        <end position="71"/>
    </location>
</feature>
<proteinExistence type="predicted"/>
<evidence type="ECO:0000313" key="2">
    <source>
        <dbReference type="EMBL" id="JAD15189.1"/>
    </source>
</evidence>
<name>A0A0A8XNQ9_ARUDO</name>
<sequence>MNLLLRQYDHVYCSVVSIRMHLSENAGSSPSLQASLSEAPSSAYERFRRPTTVPLTYQQREGKDGRAGHGG</sequence>
<dbReference type="EMBL" id="GBRH01282706">
    <property type="protein sequence ID" value="JAD15189.1"/>
    <property type="molecule type" value="Transcribed_RNA"/>
</dbReference>
<reference evidence="2" key="1">
    <citation type="submission" date="2014-09" db="EMBL/GenBank/DDBJ databases">
        <authorList>
            <person name="Magalhaes I.L.F."/>
            <person name="Oliveira U."/>
            <person name="Santos F.R."/>
            <person name="Vidigal T.H.D.A."/>
            <person name="Brescovit A.D."/>
            <person name="Santos A.J."/>
        </authorList>
    </citation>
    <scope>NUCLEOTIDE SEQUENCE</scope>
    <source>
        <tissue evidence="2">Shoot tissue taken approximately 20 cm above the soil surface</tissue>
    </source>
</reference>
<feature type="compositionally biased region" description="Basic and acidic residues" evidence="1">
    <location>
        <begin position="60"/>
        <end position="71"/>
    </location>
</feature>
<feature type="compositionally biased region" description="Polar residues" evidence="1">
    <location>
        <begin position="26"/>
        <end position="40"/>
    </location>
</feature>
<dbReference type="AlphaFoldDB" id="A0A0A8XNQ9"/>
<reference evidence="2" key="2">
    <citation type="journal article" date="2015" name="Data Brief">
        <title>Shoot transcriptome of the giant reed, Arundo donax.</title>
        <authorList>
            <person name="Barrero R.A."/>
            <person name="Guerrero F.D."/>
            <person name="Moolhuijzen P."/>
            <person name="Goolsby J.A."/>
            <person name="Tidwell J."/>
            <person name="Bellgard S.E."/>
            <person name="Bellgard M.I."/>
        </authorList>
    </citation>
    <scope>NUCLEOTIDE SEQUENCE</scope>
    <source>
        <tissue evidence="2">Shoot tissue taken approximately 20 cm above the soil surface</tissue>
    </source>
</reference>
<accession>A0A0A8XNQ9</accession>
<evidence type="ECO:0000256" key="1">
    <source>
        <dbReference type="SAM" id="MobiDB-lite"/>
    </source>
</evidence>
<protein>
    <submittedName>
        <fullName evidence="2">Uncharacterized protein</fullName>
    </submittedName>
</protein>